<dbReference type="EMBL" id="PZQS01000001">
    <property type="protein sequence ID" value="PVD39312.1"/>
    <property type="molecule type" value="Genomic_DNA"/>
</dbReference>
<dbReference type="InterPro" id="IPR019651">
    <property type="entry name" value="Glutamate_DH_NAD-spec"/>
</dbReference>
<evidence type="ECO:0000313" key="1">
    <source>
        <dbReference type="EMBL" id="PVD39312.1"/>
    </source>
</evidence>
<dbReference type="Pfam" id="PF10712">
    <property type="entry name" value="NAD-GH"/>
    <property type="match status" value="1"/>
</dbReference>
<dbReference type="AlphaFoldDB" id="A0A2T7Q0W4"/>
<reference evidence="1 2" key="1">
    <citation type="submission" date="2018-04" db="EMBL/GenBank/DDBJ databases">
        <title>The genome of golden apple snail Pomacea canaliculata provides insight into stress tolerance and invasive adaptation.</title>
        <authorList>
            <person name="Liu C."/>
            <person name="Liu B."/>
            <person name="Ren Y."/>
            <person name="Zhang Y."/>
            <person name="Wang H."/>
            <person name="Li S."/>
            <person name="Jiang F."/>
            <person name="Yin L."/>
            <person name="Zhang G."/>
            <person name="Qian W."/>
            <person name="Fan W."/>
        </authorList>
    </citation>
    <scope>NUCLEOTIDE SEQUENCE [LARGE SCALE GENOMIC DNA]</scope>
    <source>
        <strain evidence="1">SZHN2017</strain>
        <tissue evidence="1">Muscle</tissue>
    </source>
</reference>
<name>A0A2T7Q0W4_POMCA</name>
<comment type="caution">
    <text evidence="1">The sequence shown here is derived from an EMBL/GenBank/DDBJ whole genome shotgun (WGS) entry which is preliminary data.</text>
</comment>
<evidence type="ECO:0000313" key="2">
    <source>
        <dbReference type="Proteomes" id="UP000245119"/>
    </source>
</evidence>
<accession>A0A2T7Q0W4</accession>
<dbReference type="Proteomes" id="UP000245119">
    <property type="component" value="Linkage Group LG1"/>
</dbReference>
<keyword evidence="2" id="KW-1185">Reference proteome</keyword>
<sequence>MPSYSESISTLASALLDSVLLARSQAVRRRRRARGFLLMSFLYLRWNSWHKCCTMRLSKSSPPRCVSPAVAFTSNSEPSLICRMDTSKPVGQGGGCGLVDDAQNVQAGDGTGVFRRLSLGVVEVRRNRDDGVFDPLTQVCFCRLSHLH</sequence>
<proteinExistence type="predicted"/>
<gene>
    <name evidence="1" type="ORF">C0Q70_01941</name>
</gene>
<organism evidence="1 2">
    <name type="scientific">Pomacea canaliculata</name>
    <name type="common">Golden apple snail</name>
    <dbReference type="NCBI Taxonomy" id="400727"/>
    <lineage>
        <taxon>Eukaryota</taxon>
        <taxon>Metazoa</taxon>
        <taxon>Spiralia</taxon>
        <taxon>Lophotrochozoa</taxon>
        <taxon>Mollusca</taxon>
        <taxon>Gastropoda</taxon>
        <taxon>Caenogastropoda</taxon>
        <taxon>Architaenioglossa</taxon>
        <taxon>Ampullarioidea</taxon>
        <taxon>Ampullariidae</taxon>
        <taxon>Pomacea</taxon>
    </lineage>
</organism>
<protein>
    <submittedName>
        <fullName evidence="1">Uncharacterized protein</fullName>
    </submittedName>
</protein>